<feature type="chain" id="PRO_5020294996" description="BNR repeat protein" evidence="1">
    <location>
        <begin position="32"/>
        <end position="393"/>
    </location>
</feature>
<organism evidence="2 3">
    <name type="scientific">Herbihabitans rhizosphaerae</name>
    <dbReference type="NCBI Taxonomy" id="1872711"/>
    <lineage>
        <taxon>Bacteria</taxon>
        <taxon>Bacillati</taxon>
        <taxon>Actinomycetota</taxon>
        <taxon>Actinomycetes</taxon>
        <taxon>Pseudonocardiales</taxon>
        <taxon>Pseudonocardiaceae</taxon>
        <taxon>Herbihabitans</taxon>
    </lineage>
</organism>
<accession>A0A4Q7KVY1</accession>
<dbReference type="PANTHER" id="PTHR38792:SF3">
    <property type="entry name" value="BNR_ASP-BOX REPEAT DOMAIN PROTEIN (AFU_ORTHOLOGUE AFUA_7G06430)-RELATED"/>
    <property type="match status" value="1"/>
</dbReference>
<dbReference type="Proteomes" id="UP000294257">
    <property type="component" value="Unassembled WGS sequence"/>
</dbReference>
<dbReference type="RefSeq" id="WP_165401304.1">
    <property type="nucleotide sequence ID" value="NZ_SGWQ01000003.1"/>
</dbReference>
<reference evidence="2 3" key="1">
    <citation type="submission" date="2019-02" db="EMBL/GenBank/DDBJ databases">
        <title>Genomic Encyclopedia of Type Strains, Phase IV (KMG-IV): sequencing the most valuable type-strain genomes for metagenomic binning, comparative biology and taxonomic classification.</title>
        <authorList>
            <person name="Goeker M."/>
        </authorList>
    </citation>
    <scope>NUCLEOTIDE SEQUENCE [LARGE SCALE GENOMIC DNA]</scope>
    <source>
        <strain evidence="2 3">DSM 101727</strain>
    </source>
</reference>
<sequence length="393" mass="42992">MRRRSRWVPLVTLALLGTAVAVPIATAPASAAPAQAERKLIHEGMGSYPRLIRLEHSAVAKGRIIASITSEDGAGRYAPIYESRDEGKTFTKISEVRDPEGGPGGMCCGTLYELPQQVGDMRKGTLLWAATYGHSAGQTRRVGIKVWSSRDAGRTWKYLAEPVRSHNHDGMYEPEFILDANGTLVMHFADETEAPKFAQVLNRVTSTDGVNWSTKQRTMAIPPDPVRPGMPIVRRLPDGRYYFAYEICNYRDRYCDPYFKISPDGANYGDPGAPGVRAQAAGGKHYEHAQTITLFPGAAPERPRILMVGQIYVDAKGKPLPGNGKTLLANDNLGEGEWYEVPAPVHVANPINDWCPNYSSTLLPVNGGNDVLQIAADYDNGTCRAYFATGPSR</sequence>
<dbReference type="CDD" id="cd15482">
    <property type="entry name" value="Sialidase_non-viral"/>
    <property type="match status" value="1"/>
</dbReference>
<dbReference type="AlphaFoldDB" id="A0A4Q7KVY1"/>
<name>A0A4Q7KVY1_9PSEU</name>
<evidence type="ECO:0008006" key="4">
    <source>
        <dbReference type="Google" id="ProtNLM"/>
    </source>
</evidence>
<evidence type="ECO:0000256" key="1">
    <source>
        <dbReference type="SAM" id="SignalP"/>
    </source>
</evidence>
<gene>
    <name evidence="2" type="ORF">EV193_10338</name>
</gene>
<protein>
    <recommendedName>
        <fullName evidence="4">BNR repeat protein</fullName>
    </recommendedName>
</protein>
<dbReference type="SUPFAM" id="SSF50939">
    <property type="entry name" value="Sialidases"/>
    <property type="match status" value="1"/>
</dbReference>
<comment type="caution">
    <text evidence="2">The sequence shown here is derived from an EMBL/GenBank/DDBJ whole genome shotgun (WGS) entry which is preliminary data.</text>
</comment>
<keyword evidence="3" id="KW-1185">Reference proteome</keyword>
<dbReference type="InterPro" id="IPR036278">
    <property type="entry name" value="Sialidase_sf"/>
</dbReference>
<evidence type="ECO:0000313" key="2">
    <source>
        <dbReference type="EMBL" id="RZS40726.1"/>
    </source>
</evidence>
<feature type="signal peptide" evidence="1">
    <location>
        <begin position="1"/>
        <end position="31"/>
    </location>
</feature>
<dbReference type="Gene3D" id="2.120.10.10">
    <property type="match status" value="1"/>
</dbReference>
<dbReference type="EMBL" id="SGWQ01000003">
    <property type="protein sequence ID" value="RZS40726.1"/>
    <property type="molecule type" value="Genomic_DNA"/>
</dbReference>
<keyword evidence="1" id="KW-0732">Signal</keyword>
<proteinExistence type="predicted"/>
<dbReference type="PANTHER" id="PTHR38792">
    <property type="entry name" value="BNR/ASP-BOX REPEAT DOMAIN PROTEIN (AFU_ORTHOLOGUE AFUA_7G06430)-RELATED"/>
    <property type="match status" value="1"/>
</dbReference>
<evidence type="ECO:0000313" key="3">
    <source>
        <dbReference type="Proteomes" id="UP000294257"/>
    </source>
</evidence>